<dbReference type="NCBIfam" id="NF003717">
    <property type="entry name" value="PRK05327.1"/>
    <property type="match status" value="1"/>
</dbReference>
<dbReference type="Proteomes" id="UP001201873">
    <property type="component" value="Unassembled WGS sequence"/>
</dbReference>
<comment type="caution">
    <text evidence="11">The sequence shown here is derived from an EMBL/GenBank/DDBJ whole genome shotgun (WGS) entry which is preliminary data.</text>
</comment>
<keyword evidence="4 7" id="KW-0689">Ribosomal protein</keyword>
<organism evidence="11 12">
    <name type="scientific">Frankia umida</name>
    <dbReference type="NCBI Taxonomy" id="573489"/>
    <lineage>
        <taxon>Bacteria</taxon>
        <taxon>Bacillati</taxon>
        <taxon>Actinomycetota</taxon>
        <taxon>Actinomycetes</taxon>
        <taxon>Frankiales</taxon>
        <taxon>Frankiaceae</taxon>
        <taxon>Frankia</taxon>
    </lineage>
</organism>
<evidence type="ECO:0000256" key="2">
    <source>
        <dbReference type="ARBA" id="ARBA00022730"/>
    </source>
</evidence>
<keyword evidence="5 7" id="KW-0687">Ribonucleoprotein</keyword>
<dbReference type="RefSeq" id="WP_248813205.1">
    <property type="nucleotide sequence ID" value="NZ_JALKFT010000002.1"/>
</dbReference>
<comment type="similarity">
    <text evidence="1 7">Belongs to the universal ribosomal protein uS4 family.</text>
</comment>
<dbReference type="Gene3D" id="3.10.290.10">
    <property type="entry name" value="RNA-binding S4 domain"/>
    <property type="match status" value="1"/>
</dbReference>
<dbReference type="EMBL" id="JALKFT010000002">
    <property type="protein sequence ID" value="MCK9874668.1"/>
    <property type="molecule type" value="Genomic_DNA"/>
</dbReference>
<evidence type="ECO:0000256" key="8">
    <source>
        <dbReference type="SAM" id="MobiDB-lite"/>
    </source>
</evidence>
<evidence type="ECO:0000259" key="10">
    <source>
        <dbReference type="SMART" id="SM01390"/>
    </source>
</evidence>
<dbReference type="GO" id="GO:0005840">
    <property type="term" value="C:ribosome"/>
    <property type="evidence" value="ECO:0007669"/>
    <property type="project" value="UniProtKB-KW"/>
</dbReference>
<feature type="domain" description="RNA-binding S4" evidence="9">
    <location>
        <begin position="90"/>
        <end position="150"/>
    </location>
</feature>
<dbReference type="InterPro" id="IPR001912">
    <property type="entry name" value="Ribosomal_uS4_N"/>
</dbReference>
<keyword evidence="12" id="KW-1185">Reference proteome</keyword>
<comment type="function">
    <text evidence="7">One of the primary rRNA binding proteins, it binds directly to 16S rRNA where it nucleates assembly of the body of the 30S subunit.</text>
</comment>
<comment type="subunit">
    <text evidence="7">Part of the 30S ribosomal subunit. Contacts protein S5. The interaction surface between S4 and S5 is involved in control of translational fidelity.</text>
</comment>
<evidence type="ECO:0000256" key="6">
    <source>
        <dbReference type="ARBA" id="ARBA00035254"/>
    </source>
</evidence>
<dbReference type="PANTHER" id="PTHR11831">
    <property type="entry name" value="30S 40S RIBOSOMAL PROTEIN"/>
    <property type="match status" value="1"/>
</dbReference>
<feature type="domain" description="Small ribosomal subunit protein uS4 N-terminal" evidence="10">
    <location>
        <begin position="1"/>
        <end position="89"/>
    </location>
</feature>
<evidence type="ECO:0000256" key="7">
    <source>
        <dbReference type="HAMAP-Rule" id="MF_01306"/>
    </source>
</evidence>
<dbReference type="Gene3D" id="1.10.1050.10">
    <property type="entry name" value="Ribosomal Protein S4 Delta 41, Chain A, domain 1"/>
    <property type="match status" value="1"/>
</dbReference>
<keyword evidence="3 7" id="KW-0694">RNA-binding</keyword>
<dbReference type="SMART" id="SM00363">
    <property type="entry name" value="S4"/>
    <property type="match status" value="1"/>
</dbReference>
<evidence type="ECO:0000256" key="3">
    <source>
        <dbReference type="ARBA" id="ARBA00022884"/>
    </source>
</evidence>
<feature type="region of interest" description="Disordered" evidence="8">
    <location>
        <begin position="1"/>
        <end position="44"/>
    </location>
</feature>
<dbReference type="Pfam" id="PF01479">
    <property type="entry name" value="S4"/>
    <property type="match status" value="1"/>
</dbReference>
<keyword evidence="2 7" id="KW-0699">rRNA-binding</keyword>
<protein>
    <recommendedName>
        <fullName evidence="6 7">Small ribosomal subunit protein uS4</fullName>
    </recommendedName>
</protein>
<gene>
    <name evidence="7 11" type="primary">rpsD</name>
    <name evidence="11" type="ORF">MXD59_02520</name>
</gene>
<evidence type="ECO:0000259" key="9">
    <source>
        <dbReference type="SMART" id="SM00363"/>
    </source>
</evidence>
<dbReference type="InterPro" id="IPR002942">
    <property type="entry name" value="S4_RNA-bd"/>
</dbReference>
<dbReference type="SUPFAM" id="SSF55174">
    <property type="entry name" value="Alpha-L RNA-binding motif"/>
    <property type="match status" value="1"/>
</dbReference>
<dbReference type="CDD" id="cd00165">
    <property type="entry name" value="S4"/>
    <property type="match status" value="1"/>
</dbReference>
<reference evidence="11 12" key="1">
    <citation type="submission" date="2022-04" db="EMBL/GenBank/DDBJ databases">
        <title>Genome diversity in the genus Frankia.</title>
        <authorList>
            <person name="Carlos-Shanley C."/>
            <person name="Hahn D."/>
        </authorList>
    </citation>
    <scope>NUCLEOTIDE SEQUENCE [LARGE SCALE GENOMIC DNA]</scope>
    <source>
        <strain evidence="11 12">Ag45/Mut15</strain>
    </source>
</reference>
<evidence type="ECO:0000313" key="11">
    <source>
        <dbReference type="EMBL" id="MCK9874668.1"/>
    </source>
</evidence>
<sequence length="203" mass="22996">MRHQSVITLSRKPGLSRVDTSTRHRNRHTPAGFGHEPRPSQVSPYRERLREKQQLCLLYRINDRQLRAALQEAVRRGGPPGPALLESLETRLDATVWRSGLARTIHQARQFVLHGHIQLNGQRVERPGQLVQPGDTVTVTTRSRAIPAFRMLSDEPAPAAAVTTPPHLEVRHHDLAVIVSRRPRRCEIPVACDEQLVVEYLAR</sequence>
<dbReference type="HAMAP" id="MF_01306_B">
    <property type="entry name" value="Ribosomal_uS4_B"/>
    <property type="match status" value="1"/>
</dbReference>
<dbReference type="SMART" id="SM01390">
    <property type="entry name" value="Ribosomal_S4"/>
    <property type="match status" value="1"/>
</dbReference>
<evidence type="ECO:0000256" key="5">
    <source>
        <dbReference type="ARBA" id="ARBA00023274"/>
    </source>
</evidence>
<evidence type="ECO:0000313" key="12">
    <source>
        <dbReference type="Proteomes" id="UP001201873"/>
    </source>
</evidence>
<evidence type="ECO:0000256" key="4">
    <source>
        <dbReference type="ARBA" id="ARBA00022980"/>
    </source>
</evidence>
<comment type="function">
    <text evidence="7">With S5 and S12 plays an important role in translational accuracy.</text>
</comment>
<dbReference type="InterPro" id="IPR022801">
    <property type="entry name" value="Ribosomal_uS4"/>
</dbReference>
<evidence type="ECO:0000256" key="1">
    <source>
        <dbReference type="ARBA" id="ARBA00007465"/>
    </source>
</evidence>
<accession>A0ABT0JUI1</accession>
<dbReference type="InterPro" id="IPR036986">
    <property type="entry name" value="S4_RNA-bd_sf"/>
</dbReference>
<dbReference type="InterPro" id="IPR005709">
    <property type="entry name" value="Ribosomal_uS4_bac-type"/>
</dbReference>
<name>A0ABT0JUI1_9ACTN</name>
<proteinExistence type="inferred from homology"/>
<dbReference type="PROSITE" id="PS50889">
    <property type="entry name" value="S4"/>
    <property type="match status" value="1"/>
</dbReference>
<dbReference type="PANTHER" id="PTHR11831:SF4">
    <property type="entry name" value="SMALL RIBOSOMAL SUBUNIT PROTEIN US4M"/>
    <property type="match status" value="1"/>
</dbReference>